<reference evidence="1" key="1">
    <citation type="journal article" date="2023" name="Mol. Phylogenet. Evol.">
        <title>Genome-scale phylogeny and comparative genomics of the fungal order Sordariales.</title>
        <authorList>
            <person name="Hensen N."/>
            <person name="Bonometti L."/>
            <person name="Westerberg I."/>
            <person name="Brannstrom I.O."/>
            <person name="Guillou S."/>
            <person name="Cros-Aarteil S."/>
            <person name="Calhoun S."/>
            <person name="Haridas S."/>
            <person name="Kuo A."/>
            <person name="Mondo S."/>
            <person name="Pangilinan J."/>
            <person name="Riley R."/>
            <person name="LaButti K."/>
            <person name="Andreopoulos B."/>
            <person name="Lipzen A."/>
            <person name="Chen C."/>
            <person name="Yan M."/>
            <person name="Daum C."/>
            <person name="Ng V."/>
            <person name="Clum A."/>
            <person name="Steindorff A."/>
            <person name="Ohm R.A."/>
            <person name="Martin F."/>
            <person name="Silar P."/>
            <person name="Natvig D.O."/>
            <person name="Lalanne C."/>
            <person name="Gautier V."/>
            <person name="Ament-Velasquez S.L."/>
            <person name="Kruys A."/>
            <person name="Hutchinson M.I."/>
            <person name="Powell A.J."/>
            <person name="Barry K."/>
            <person name="Miller A.N."/>
            <person name="Grigoriev I.V."/>
            <person name="Debuchy R."/>
            <person name="Gladieux P."/>
            <person name="Hiltunen Thoren M."/>
            <person name="Johannesson H."/>
        </authorList>
    </citation>
    <scope>NUCLEOTIDE SEQUENCE</scope>
    <source>
        <strain evidence="1">CBS 103.79</strain>
    </source>
</reference>
<sequence length="112" mass="12892">MVPGRWVYLERYLVFSANYFMASIAEFGGQAGKAAWYRQRILDSPRDLFWLQTSWLLESRLRDEGHLAEAEAIREERVEVQAALQDVGDGAGWGLTGWNMQGWDRQGRILQA</sequence>
<reference evidence="1" key="2">
    <citation type="submission" date="2023-05" db="EMBL/GenBank/DDBJ databases">
        <authorList>
            <consortium name="Lawrence Berkeley National Laboratory"/>
            <person name="Steindorff A."/>
            <person name="Hensen N."/>
            <person name="Bonometti L."/>
            <person name="Westerberg I."/>
            <person name="Brannstrom I.O."/>
            <person name="Guillou S."/>
            <person name="Cros-Aarteil S."/>
            <person name="Calhoun S."/>
            <person name="Haridas S."/>
            <person name="Kuo A."/>
            <person name="Mondo S."/>
            <person name="Pangilinan J."/>
            <person name="Riley R."/>
            <person name="Labutti K."/>
            <person name="Andreopoulos B."/>
            <person name="Lipzen A."/>
            <person name="Chen C."/>
            <person name="Yanf M."/>
            <person name="Daum C."/>
            <person name="Ng V."/>
            <person name="Clum A."/>
            <person name="Ohm R."/>
            <person name="Martin F."/>
            <person name="Silar P."/>
            <person name="Natvig D."/>
            <person name="Lalanne C."/>
            <person name="Gautier V."/>
            <person name="Ament-Velasquez S.L."/>
            <person name="Kruys A."/>
            <person name="Hutchinson M.I."/>
            <person name="Powell A.J."/>
            <person name="Barry K."/>
            <person name="Miller A.N."/>
            <person name="Grigoriev I.V."/>
            <person name="Debuchy R."/>
            <person name="Gladieux P."/>
            <person name="Thoren M.H."/>
            <person name="Johannesson H."/>
        </authorList>
    </citation>
    <scope>NUCLEOTIDE SEQUENCE</scope>
    <source>
        <strain evidence="1">CBS 103.79</strain>
    </source>
</reference>
<accession>A0AAN6RNG1</accession>
<evidence type="ECO:0000313" key="2">
    <source>
        <dbReference type="Proteomes" id="UP001303889"/>
    </source>
</evidence>
<dbReference type="EMBL" id="MU856127">
    <property type="protein sequence ID" value="KAK3897572.1"/>
    <property type="molecule type" value="Genomic_DNA"/>
</dbReference>
<name>A0AAN6RNG1_9PEZI</name>
<keyword evidence="2" id="KW-1185">Reference proteome</keyword>
<dbReference type="AlphaFoldDB" id="A0AAN6RNG1"/>
<organism evidence="1 2">
    <name type="scientific">Staphylotrichum tortipilum</name>
    <dbReference type="NCBI Taxonomy" id="2831512"/>
    <lineage>
        <taxon>Eukaryota</taxon>
        <taxon>Fungi</taxon>
        <taxon>Dikarya</taxon>
        <taxon>Ascomycota</taxon>
        <taxon>Pezizomycotina</taxon>
        <taxon>Sordariomycetes</taxon>
        <taxon>Sordariomycetidae</taxon>
        <taxon>Sordariales</taxon>
        <taxon>Chaetomiaceae</taxon>
        <taxon>Staphylotrichum</taxon>
    </lineage>
</organism>
<protein>
    <submittedName>
        <fullName evidence="1">Uncharacterized protein</fullName>
    </submittedName>
</protein>
<gene>
    <name evidence="1" type="ORF">C8A05DRAFT_38868</name>
</gene>
<proteinExistence type="predicted"/>
<dbReference type="Proteomes" id="UP001303889">
    <property type="component" value="Unassembled WGS sequence"/>
</dbReference>
<evidence type="ECO:0000313" key="1">
    <source>
        <dbReference type="EMBL" id="KAK3897572.1"/>
    </source>
</evidence>
<comment type="caution">
    <text evidence="1">The sequence shown here is derived from an EMBL/GenBank/DDBJ whole genome shotgun (WGS) entry which is preliminary data.</text>
</comment>